<evidence type="ECO:0000256" key="7">
    <source>
        <dbReference type="ARBA" id="ARBA00023004"/>
    </source>
</evidence>
<dbReference type="PROSITE" id="PS01155">
    <property type="entry name" value="ENDONUCLEASE_III_2"/>
    <property type="match status" value="1"/>
</dbReference>
<comment type="cofactor">
    <cofactor evidence="1">
        <name>[4Fe-4S] cluster</name>
        <dbReference type="ChEBI" id="CHEBI:49883"/>
    </cofactor>
</comment>
<keyword evidence="6" id="KW-0378">Hydrolase</keyword>
<dbReference type="PANTHER" id="PTHR10359:SF18">
    <property type="entry name" value="ENDONUCLEASE III"/>
    <property type="match status" value="1"/>
</dbReference>
<accession>A0A381XUU3</accession>
<keyword evidence="9" id="KW-0238">DNA-binding</keyword>
<proteinExistence type="inferred from homology"/>
<dbReference type="EMBL" id="UINC01016385">
    <property type="protein sequence ID" value="SVA68252.1"/>
    <property type="molecule type" value="Genomic_DNA"/>
</dbReference>
<evidence type="ECO:0000256" key="2">
    <source>
        <dbReference type="ARBA" id="ARBA00008343"/>
    </source>
</evidence>
<dbReference type="InterPro" id="IPR004036">
    <property type="entry name" value="Endonuclease-III-like_CS2"/>
</dbReference>
<evidence type="ECO:0000259" key="13">
    <source>
        <dbReference type="SMART" id="SM00478"/>
    </source>
</evidence>
<keyword evidence="8" id="KW-0411">Iron-sulfur</keyword>
<evidence type="ECO:0000256" key="10">
    <source>
        <dbReference type="ARBA" id="ARBA00023204"/>
    </source>
</evidence>
<dbReference type="Gene3D" id="1.10.340.30">
    <property type="entry name" value="Hypothetical protein, domain 2"/>
    <property type="match status" value="1"/>
</dbReference>
<keyword evidence="11" id="KW-0456">Lyase</keyword>
<dbReference type="InterPro" id="IPR011257">
    <property type="entry name" value="DNA_glycosylase"/>
</dbReference>
<dbReference type="PIRSF" id="PIRSF001435">
    <property type="entry name" value="Nth"/>
    <property type="match status" value="1"/>
</dbReference>
<dbReference type="SUPFAM" id="SSF48150">
    <property type="entry name" value="DNA-glycosylase"/>
    <property type="match status" value="1"/>
</dbReference>
<sequence length="235" mass="26302">VPIFASWAVTVIRICPPETPQVKPPAKDHAGEALRRIAEAYPEATVELRFHNPLELLVATILSAQCTDRRVNQITKALFLDYPDAAAYATANLKELEEAVRPSGFFRQKAKNIKACCTDIIDRHDGAVPSGMKELTSLAGVGRKTASVLLAVAFETPAIAVDTHCRRVSQRLGLTIEDSPEKVELDLQELYSEELWVDITRLFIWHGRYTCKSRRPLCQECVLPDICPWYLDMIA</sequence>
<dbReference type="SMART" id="SM00478">
    <property type="entry name" value="ENDO3c"/>
    <property type="match status" value="1"/>
</dbReference>
<dbReference type="InterPro" id="IPR023170">
    <property type="entry name" value="HhH_base_excis_C"/>
</dbReference>
<dbReference type="InterPro" id="IPR003265">
    <property type="entry name" value="HhH-GPD_domain"/>
</dbReference>
<dbReference type="FunFam" id="1.10.1670.10:FF:000001">
    <property type="entry name" value="Endonuclease III"/>
    <property type="match status" value="1"/>
</dbReference>
<feature type="non-terminal residue" evidence="14">
    <location>
        <position position="1"/>
    </location>
</feature>
<dbReference type="GO" id="GO:0016829">
    <property type="term" value="F:lyase activity"/>
    <property type="evidence" value="ECO:0007669"/>
    <property type="project" value="UniProtKB-KW"/>
</dbReference>
<keyword evidence="3" id="KW-0004">4Fe-4S</keyword>
<protein>
    <recommendedName>
        <fullName evidence="13">HhH-GPD domain-containing protein</fullName>
    </recommendedName>
</protein>
<evidence type="ECO:0000256" key="8">
    <source>
        <dbReference type="ARBA" id="ARBA00023014"/>
    </source>
</evidence>
<comment type="similarity">
    <text evidence="2">Belongs to the Nth/MutY family.</text>
</comment>
<evidence type="ECO:0000256" key="12">
    <source>
        <dbReference type="ARBA" id="ARBA00023295"/>
    </source>
</evidence>
<dbReference type="Gene3D" id="1.10.1670.10">
    <property type="entry name" value="Helix-hairpin-Helix base-excision DNA repair enzymes (C-terminal)"/>
    <property type="match status" value="1"/>
</dbReference>
<dbReference type="GO" id="GO:0003677">
    <property type="term" value="F:DNA binding"/>
    <property type="evidence" value="ECO:0007669"/>
    <property type="project" value="UniProtKB-KW"/>
</dbReference>
<keyword evidence="10" id="KW-0234">DNA repair</keyword>
<dbReference type="AlphaFoldDB" id="A0A381XUU3"/>
<dbReference type="InterPro" id="IPR004035">
    <property type="entry name" value="Endouclease-III_FeS-bd_BS"/>
</dbReference>
<evidence type="ECO:0000256" key="5">
    <source>
        <dbReference type="ARBA" id="ARBA00022763"/>
    </source>
</evidence>
<evidence type="ECO:0000256" key="4">
    <source>
        <dbReference type="ARBA" id="ARBA00022723"/>
    </source>
</evidence>
<dbReference type="CDD" id="cd00056">
    <property type="entry name" value="ENDO3c"/>
    <property type="match status" value="1"/>
</dbReference>
<evidence type="ECO:0000256" key="1">
    <source>
        <dbReference type="ARBA" id="ARBA00001966"/>
    </source>
</evidence>
<dbReference type="Pfam" id="PF00730">
    <property type="entry name" value="HhH-GPD"/>
    <property type="match status" value="1"/>
</dbReference>
<dbReference type="SMART" id="SM00525">
    <property type="entry name" value="FES"/>
    <property type="match status" value="1"/>
</dbReference>
<name>A0A381XUU3_9ZZZZ</name>
<feature type="domain" description="HhH-GPD" evidence="13">
    <location>
        <begin position="62"/>
        <end position="209"/>
    </location>
</feature>
<gene>
    <name evidence="14" type="ORF">METZ01_LOCUS121106</name>
</gene>
<keyword evidence="12" id="KW-0326">Glycosidase</keyword>
<dbReference type="FunFam" id="1.10.340.30:FF:000001">
    <property type="entry name" value="Endonuclease III"/>
    <property type="match status" value="1"/>
</dbReference>
<dbReference type="PANTHER" id="PTHR10359">
    <property type="entry name" value="A/G-SPECIFIC ADENINE GLYCOSYLASE/ENDONUCLEASE III"/>
    <property type="match status" value="1"/>
</dbReference>
<keyword evidence="7" id="KW-0408">Iron</keyword>
<dbReference type="PROSITE" id="PS00764">
    <property type="entry name" value="ENDONUCLEASE_III_1"/>
    <property type="match status" value="1"/>
</dbReference>
<dbReference type="NCBIfam" id="TIGR01083">
    <property type="entry name" value="nth"/>
    <property type="match status" value="1"/>
</dbReference>
<reference evidence="14" key="1">
    <citation type="submission" date="2018-05" db="EMBL/GenBank/DDBJ databases">
        <authorList>
            <person name="Lanie J.A."/>
            <person name="Ng W.-L."/>
            <person name="Kazmierczak K.M."/>
            <person name="Andrzejewski T.M."/>
            <person name="Davidsen T.M."/>
            <person name="Wayne K.J."/>
            <person name="Tettelin H."/>
            <person name="Glass J.I."/>
            <person name="Rusch D."/>
            <person name="Podicherti R."/>
            <person name="Tsui H.-C.T."/>
            <person name="Winkler M.E."/>
        </authorList>
    </citation>
    <scope>NUCLEOTIDE SEQUENCE</scope>
</reference>
<evidence type="ECO:0000256" key="3">
    <source>
        <dbReference type="ARBA" id="ARBA00022485"/>
    </source>
</evidence>
<organism evidence="14">
    <name type="scientific">marine metagenome</name>
    <dbReference type="NCBI Taxonomy" id="408172"/>
    <lineage>
        <taxon>unclassified sequences</taxon>
        <taxon>metagenomes</taxon>
        <taxon>ecological metagenomes</taxon>
    </lineage>
</organism>
<evidence type="ECO:0000313" key="14">
    <source>
        <dbReference type="EMBL" id="SVA68252.1"/>
    </source>
</evidence>
<dbReference type="GO" id="GO:0051539">
    <property type="term" value="F:4 iron, 4 sulfur cluster binding"/>
    <property type="evidence" value="ECO:0007669"/>
    <property type="project" value="UniProtKB-KW"/>
</dbReference>
<dbReference type="InterPro" id="IPR005759">
    <property type="entry name" value="Nth"/>
</dbReference>
<dbReference type="GO" id="GO:0006285">
    <property type="term" value="P:base-excision repair, AP site formation"/>
    <property type="evidence" value="ECO:0007669"/>
    <property type="project" value="TreeGrafter"/>
</dbReference>
<keyword evidence="4" id="KW-0479">Metal-binding</keyword>
<dbReference type="HAMAP" id="MF_00942">
    <property type="entry name" value="Nth"/>
    <property type="match status" value="1"/>
</dbReference>
<dbReference type="InterPro" id="IPR003651">
    <property type="entry name" value="Endonuclease3_FeS-loop_motif"/>
</dbReference>
<evidence type="ECO:0000256" key="6">
    <source>
        <dbReference type="ARBA" id="ARBA00022801"/>
    </source>
</evidence>
<keyword evidence="5" id="KW-0227">DNA damage</keyword>
<dbReference type="GO" id="GO:0019104">
    <property type="term" value="F:DNA N-glycosylase activity"/>
    <property type="evidence" value="ECO:0007669"/>
    <property type="project" value="TreeGrafter"/>
</dbReference>
<evidence type="ECO:0000256" key="11">
    <source>
        <dbReference type="ARBA" id="ARBA00023239"/>
    </source>
</evidence>
<dbReference type="GO" id="GO:0046872">
    <property type="term" value="F:metal ion binding"/>
    <property type="evidence" value="ECO:0007669"/>
    <property type="project" value="UniProtKB-KW"/>
</dbReference>
<evidence type="ECO:0000256" key="9">
    <source>
        <dbReference type="ARBA" id="ARBA00023125"/>
    </source>
</evidence>
<dbReference type="GO" id="GO:0003906">
    <property type="term" value="F:DNA-(apurinic or apyrimidinic site) endonuclease activity"/>
    <property type="evidence" value="ECO:0007669"/>
    <property type="project" value="InterPro"/>
</dbReference>